<name>A0ABV6QQ57_9ACTN</name>
<dbReference type="EMBL" id="JBHLTC010000022">
    <property type="protein sequence ID" value="MFC0626136.1"/>
    <property type="molecule type" value="Genomic_DNA"/>
</dbReference>
<proteinExistence type="predicted"/>
<reference evidence="1 2" key="1">
    <citation type="submission" date="2024-09" db="EMBL/GenBank/DDBJ databases">
        <authorList>
            <person name="Sun Q."/>
            <person name="Mori K."/>
        </authorList>
    </citation>
    <scope>NUCLEOTIDE SEQUENCE [LARGE SCALE GENOMIC DNA]</scope>
    <source>
        <strain evidence="1 2">CGMCC 1.15906</strain>
    </source>
</reference>
<protein>
    <submittedName>
        <fullName evidence="1">Uncharacterized protein</fullName>
    </submittedName>
</protein>
<keyword evidence="2" id="KW-1185">Reference proteome</keyword>
<comment type="caution">
    <text evidence="1">The sequence shown here is derived from an EMBL/GenBank/DDBJ whole genome shotgun (WGS) entry which is preliminary data.</text>
</comment>
<sequence length="91" mass="10453">MSLEPKDSGDLTGWTEITCWQAELVRRRDLQVVSSRTDMETPDVFTEWWIPKTDNVKRAAPVLREYRDRDGCRHYLAGWPEDAGRAGGQDG</sequence>
<evidence type="ECO:0000313" key="2">
    <source>
        <dbReference type="Proteomes" id="UP001589890"/>
    </source>
</evidence>
<dbReference type="Proteomes" id="UP001589890">
    <property type="component" value="Unassembled WGS sequence"/>
</dbReference>
<organism evidence="1 2">
    <name type="scientific">Kribbella deserti</name>
    <dbReference type="NCBI Taxonomy" id="1926257"/>
    <lineage>
        <taxon>Bacteria</taxon>
        <taxon>Bacillati</taxon>
        <taxon>Actinomycetota</taxon>
        <taxon>Actinomycetes</taxon>
        <taxon>Propionibacteriales</taxon>
        <taxon>Kribbellaceae</taxon>
        <taxon>Kribbella</taxon>
    </lineage>
</organism>
<dbReference type="RefSeq" id="WP_380049280.1">
    <property type="nucleotide sequence ID" value="NZ_JBHLTC010000022.1"/>
</dbReference>
<accession>A0ABV6QQ57</accession>
<gene>
    <name evidence="1" type="ORF">ACFFGN_18810</name>
</gene>
<evidence type="ECO:0000313" key="1">
    <source>
        <dbReference type="EMBL" id="MFC0626136.1"/>
    </source>
</evidence>